<evidence type="ECO:0000313" key="4">
    <source>
        <dbReference type="EMBL" id="NMH89458.1"/>
    </source>
</evidence>
<dbReference type="Gene3D" id="3.40.390.10">
    <property type="entry name" value="Collagenase (Catalytic Domain)"/>
    <property type="match status" value="1"/>
</dbReference>
<sequence>MISKLPYRKIFFLLLLLNCFRVSAQNNANSETKTHQQEVLIIEALPENLPSNVSMPVSYLGETMTLELDKSFVFGKNTRFLIDDGTGKVVEIEKPKECTYTGHVKEHPEYYVNAVISEEGLIATIIKPNSEMVEIRPSSKDKRTHEIFAVKDNHSYLEKGCTLDVGDKGHDHSTLENRNSSTRIKRPIASAKTSNNQLTQKESNSLLPASLPPTTVMDVLEYEIGVEIGSRSFFGSAYNGNLATAQASAQSIIGNLNSRFLHGSGVAFRLGTVIIRTNASTDPLRDLVTATGAAPNASASLAAFKDYWNNNPSEVGTTHDVAVYHVKSAPSGLAYVNKVDTPFKYATMGGNGATSWANGTAVHEVGHVWNLKHTNSSGIFYENRPRNNSGSTTSGGNDYYISVMHGSGNHNIGRFSTTEAQVVRQVLNQKRSAGDPVANPGEMKPFGAFDEYEMQSNDPVTIDVISNDYDVNNDVLDVSVLDQVSNLGGTISLSSGTGPGGRNELIYTPPASGLNGKDFFHYTVFDTTGRSDFGAVYMYRETSLFNENSDEFRFDLGTRTSVVWPNYDRLHGDTSNSLYGWTDTSVVGDRDRGSASGTNDLNRDLCQSSQPATFETKLRNGRWKVLITFGDRSYPHDNIFVKAEGVDMLENINTTPGVYFNEIFEVDVADGKLSLEFSDRGGSDANWVATRIILTYVETGALSVDDNDLEDVFSVYPNPTNSILNIKIKNQMNGALSIVDVLGNLVYSEEKPEVEEVVVDVSNWSQGVYFVTFKIDNNKIVKKIIVD</sequence>
<dbReference type="InterPro" id="IPR026444">
    <property type="entry name" value="Secre_tail"/>
</dbReference>
<keyword evidence="1 2" id="KW-0732">Signal</keyword>
<dbReference type="InterPro" id="IPR008979">
    <property type="entry name" value="Galactose-bd-like_sf"/>
</dbReference>
<dbReference type="SUPFAM" id="SSF49785">
    <property type="entry name" value="Galactose-binding domain-like"/>
    <property type="match status" value="1"/>
</dbReference>
<dbReference type="NCBIfam" id="TIGR04183">
    <property type="entry name" value="Por_Secre_tail"/>
    <property type="match status" value="1"/>
</dbReference>
<organism evidence="4 5">
    <name type="scientific">Flavivirga algicola</name>
    <dbReference type="NCBI Taxonomy" id="2729136"/>
    <lineage>
        <taxon>Bacteria</taxon>
        <taxon>Pseudomonadati</taxon>
        <taxon>Bacteroidota</taxon>
        <taxon>Flavobacteriia</taxon>
        <taxon>Flavobacteriales</taxon>
        <taxon>Flavobacteriaceae</taxon>
        <taxon>Flavivirga</taxon>
    </lineage>
</organism>
<dbReference type="InterPro" id="IPR024079">
    <property type="entry name" value="MetalloPept_cat_dom_sf"/>
</dbReference>
<comment type="caution">
    <text evidence="4">The sequence shown here is derived from an EMBL/GenBank/DDBJ whole genome shotgun (WGS) entry which is preliminary data.</text>
</comment>
<dbReference type="Pfam" id="PF18962">
    <property type="entry name" value="Por_Secre_tail"/>
    <property type="match status" value="1"/>
</dbReference>
<accession>A0ABX1S311</accession>
<protein>
    <submittedName>
        <fullName evidence="4">T9SS type A sorting domain-containing protein</fullName>
    </submittedName>
</protein>
<feature type="signal peptide" evidence="2">
    <location>
        <begin position="1"/>
        <end position="24"/>
    </location>
</feature>
<dbReference type="EMBL" id="JABBHF010000012">
    <property type="protein sequence ID" value="NMH89458.1"/>
    <property type="molecule type" value="Genomic_DNA"/>
</dbReference>
<dbReference type="Pfam" id="PF17963">
    <property type="entry name" value="Big_9"/>
    <property type="match status" value="1"/>
</dbReference>
<evidence type="ECO:0000259" key="3">
    <source>
        <dbReference type="Pfam" id="PF18962"/>
    </source>
</evidence>
<dbReference type="Pfam" id="PF13688">
    <property type="entry name" value="Reprolysin_5"/>
    <property type="match status" value="1"/>
</dbReference>
<dbReference type="Gene3D" id="2.60.120.430">
    <property type="entry name" value="Galactose-binding lectin"/>
    <property type="match status" value="1"/>
</dbReference>
<reference evidence="4 5" key="1">
    <citation type="submission" date="2020-04" db="EMBL/GenBank/DDBJ databases">
        <title>A Flavivirga sp. nov.</title>
        <authorList>
            <person name="Sun X."/>
        </authorList>
    </citation>
    <scope>NUCLEOTIDE SEQUENCE [LARGE SCALE GENOMIC DNA]</scope>
    <source>
        <strain evidence="4 5">Y03</strain>
    </source>
</reference>
<keyword evidence="5" id="KW-1185">Reference proteome</keyword>
<dbReference type="Proteomes" id="UP000746690">
    <property type="component" value="Unassembled WGS sequence"/>
</dbReference>
<evidence type="ECO:0000256" key="1">
    <source>
        <dbReference type="ARBA" id="ARBA00022729"/>
    </source>
</evidence>
<gene>
    <name evidence="4" type="ORF">HHX25_18245</name>
</gene>
<name>A0ABX1S311_9FLAO</name>
<proteinExistence type="predicted"/>
<dbReference type="SUPFAM" id="SSF55486">
    <property type="entry name" value="Metalloproteases ('zincins'), catalytic domain"/>
    <property type="match status" value="1"/>
</dbReference>
<evidence type="ECO:0000256" key="2">
    <source>
        <dbReference type="SAM" id="SignalP"/>
    </source>
</evidence>
<dbReference type="RefSeq" id="WP_169676474.1">
    <property type="nucleotide sequence ID" value="NZ_JABBHF010000012.1"/>
</dbReference>
<feature type="domain" description="Secretion system C-terminal sorting" evidence="3">
    <location>
        <begin position="715"/>
        <end position="786"/>
    </location>
</feature>
<feature type="chain" id="PRO_5047425977" evidence="2">
    <location>
        <begin position="25"/>
        <end position="787"/>
    </location>
</feature>
<evidence type="ECO:0000313" key="5">
    <source>
        <dbReference type="Proteomes" id="UP000746690"/>
    </source>
</evidence>